<name>A0A067PJP1_9AGAM</name>
<proteinExistence type="predicted"/>
<accession>A0A067PJP1</accession>
<organism evidence="2 3">
    <name type="scientific">Jaapia argillacea MUCL 33604</name>
    <dbReference type="NCBI Taxonomy" id="933084"/>
    <lineage>
        <taxon>Eukaryota</taxon>
        <taxon>Fungi</taxon>
        <taxon>Dikarya</taxon>
        <taxon>Basidiomycota</taxon>
        <taxon>Agaricomycotina</taxon>
        <taxon>Agaricomycetes</taxon>
        <taxon>Agaricomycetidae</taxon>
        <taxon>Jaapiales</taxon>
        <taxon>Jaapiaceae</taxon>
        <taxon>Jaapia</taxon>
    </lineage>
</organism>
<keyword evidence="3" id="KW-1185">Reference proteome</keyword>
<dbReference type="AlphaFoldDB" id="A0A067PJP1"/>
<dbReference type="InParanoid" id="A0A067PJP1"/>
<sequence length="166" mass="18506">MPLILLPRPTFDVYPTAAPLFWVDDAGIDRTCFHLSKSAGAHLRHYVSPQIAQFVKICTFETNWDFGSSQGVHNPDRDPYEVRSNSSHTSPHRDRINASHSVIQELFESLPKLTNLTQIDFRGAVSNNARILQLGGIQRLGSLILRDCAIIGSNAEPLTIDSLQLQ</sequence>
<dbReference type="Proteomes" id="UP000027265">
    <property type="component" value="Unassembled WGS sequence"/>
</dbReference>
<feature type="region of interest" description="Disordered" evidence="1">
    <location>
        <begin position="71"/>
        <end position="95"/>
    </location>
</feature>
<dbReference type="HOGENOM" id="CLU_1602973_0_0_1"/>
<evidence type="ECO:0000256" key="1">
    <source>
        <dbReference type="SAM" id="MobiDB-lite"/>
    </source>
</evidence>
<evidence type="ECO:0000313" key="3">
    <source>
        <dbReference type="Proteomes" id="UP000027265"/>
    </source>
</evidence>
<reference evidence="3" key="1">
    <citation type="journal article" date="2014" name="Proc. Natl. Acad. Sci. U.S.A.">
        <title>Extensive sampling of basidiomycete genomes demonstrates inadequacy of the white-rot/brown-rot paradigm for wood decay fungi.</title>
        <authorList>
            <person name="Riley R."/>
            <person name="Salamov A.A."/>
            <person name="Brown D.W."/>
            <person name="Nagy L.G."/>
            <person name="Floudas D."/>
            <person name="Held B.W."/>
            <person name="Levasseur A."/>
            <person name="Lombard V."/>
            <person name="Morin E."/>
            <person name="Otillar R."/>
            <person name="Lindquist E.A."/>
            <person name="Sun H."/>
            <person name="LaButti K.M."/>
            <person name="Schmutz J."/>
            <person name="Jabbour D."/>
            <person name="Luo H."/>
            <person name="Baker S.E."/>
            <person name="Pisabarro A.G."/>
            <person name="Walton J.D."/>
            <person name="Blanchette R.A."/>
            <person name="Henrissat B."/>
            <person name="Martin F."/>
            <person name="Cullen D."/>
            <person name="Hibbett D.S."/>
            <person name="Grigoriev I.V."/>
        </authorList>
    </citation>
    <scope>NUCLEOTIDE SEQUENCE [LARGE SCALE GENOMIC DNA]</scope>
    <source>
        <strain evidence="3">MUCL 33604</strain>
    </source>
</reference>
<evidence type="ECO:0000313" key="2">
    <source>
        <dbReference type="EMBL" id="KDQ54055.1"/>
    </source>
</evidence>
<dbReference type="EMBL" id="KL197730">
    <property type="protein sequence ID" value="KDQ54055.1"/>
    <property type="molecule type" value="Genomic_DNA"/>
</dbReference>
<protein>
    <submittedName>
        <fullName evidence="2">Uncharacterized protein</fullName>
    </submittedName>
</protein>
<gene>
    <name evidence="2" type="ORF">JAAARDRAFT_209533</name>
</gene>